<dbReference type="PROSITE" id="PS50024">
    <property type="entry name" value="SEA"/>
    <property type="match status" value="1"/>
</dbReference>
<feature type="compositionally biased region" description="Low complexity" evidence="1">
    <location>
        <begin position="226"/>
        <end position="253"/>
    </location>
</feature>
<feature type="compositionally biased region" description="Low complexity" evidence="1">
    <location>
        <begin position="1"/>
        <end position="20"/>
    </location>
</feature>
<feature type="domain" description="SEA" evidence="3">
    <location>
        <begin position="432"/>
        <end position="537"/>
    </location>
</feature>
<protein>
    <submittedName>
        <fullName evidence="5">Mucin-3B-like isoform X1</fullName>
    </submittedName>
    <submittedName>
        <fullName evidence="6">Mucin-3B-like isoform X2</fullName>
    </submittedName>
</protein>
<evidence type="ECO:0000313" key="6">
    <source>
        <dbReference type="RefSeq" id="XP_025031184.1"/>
    </source>
</evidence>
<keyword evidence="2" id="KW-1133">Transmembrane helix</keyword>
<dbReference type="PANTHER" id="PTHR37999">
    <property type="entry name" value="MUCIN-17"/>
    <property type="match status" value="1"/>
</dbReference>
<organism evidence="4 6">
    <name type="scientific">Python bivittatus</name>
    <name type="common">Burmese python</name>
    <name type="synonym">Python molurus bivittatus</name>
    <dbReference type="NCBI Taxonomy" id="176946"/>
    <lineage>
        <taxon>Eukaryota</taxon>
        <taxon>Metazoa</taxon>
        <taxon>Chordata</taxon>
        <taxon>Craniata</taxon>
        <taxon>Vertebrata</taxon>
        <taxon>Euteleostomi</taxon>
        <taxon>Lepidosauria</taxon>
        <taxon>Squamata</taxon>
        <taxon>Bifurcata</taxon>
        <taxon>Unidentata</taxon>
        <taxon>Episquamata</taxon>
        <taxon>Toxicofera</taxon>
        <taxon>Serpentes</taxon>
        <taxon>Henophidia</taxon>
        <taxon>Pythonidae</taxon>
        <taxon>Python</taxon>
    </lineage>
</organism>
<dbReference type="GeneID" id="107326503"/>
<feature type="compositionally biased region" description="Low complexity" evidence="1">
    <location>
        <begin position="111"/>
        <end position="156"/>
    </location>
</feature>
<evidence type="ECO:0000259" key="3">
    <source>
        <dbReference type="PROSITE" id="PS50024"/>
    </source>
</evidence>
<dbReference type="OrthoDB" id="7493297at2759"/>
<name>A0A9F5JAX1_PYTBI</name>
<feature type="transmembrane region" description="Helical" evidence="2">
    <location>
        <begin position="641"/>
        <end position="662"/>
    </location>
</feature>
<dbReference type="InterPro" id="IPR036364">
    <property type="entry name" value="SEA_dom_sf"/>
</dbReference>
<keyword evidence="2" id="KW-0812">Transmembrane</keyword>
<evidence type="ECO:0000313" key="4">
    <source>
        <dbReference type="Proteomes" id="UP000695026"/>
    </source>
</evidence>
<feature type="compositionally biased region" description="Polar residues" evidence="1">
    <location>
        <begin position="215"/>
        <end position="225"/>
    </location>
</feature>
<dbReference type="SMART" id="SM00200">
    <property type="entry name" value="SEA"/>
    <property type="match status" value="1"/>
</dbReference>
<feature type="compositionally biased region" description="Low complexity" evidence="1">
    <location>
        <begin position="265"/>
        <end position="296"/>
    </location>
</feature>
<proteinExistence type="predicted"/>
<feature type="compositionally biased region" description="Polar residues" evidence="1">
    <location>
        <begin position="77"/>
        <end position="90"/>
    </location>
</feature>
<dbReference type="InterPro" id="IPR000082">
    <property type="entry name" value="SEA_dom"/>
</dbReference>
<dbReference type="RefSeq" id="XP_025031183.1">
    <property type="nucleotide sequence ID" value="XM_025175415.1"/>
</dbReference>
<feature type="region of interest" description="Disordered" evidence="1">
    <location>
        <begin position="1"/>
        <end position="296"/>
    </location>
</feature>
<dbReference type="InterPro" id="IPR053311">
    <property type="entry name" value="Mucosal_Integrity_Assoc"/>
</dbReference>
<evidence type="ECO:0000256" key="1">
    <source>
        <dbReference type="SAM" id="MobiDB-lite"/>
    </source>
</evidence>
<dbReference type="SUPFAM" id="SSF82671">
    <property type="entry name" value="SEA domain"/>
    <property type="match status" value="1"/>
</dbReference>
<accession>A0A9F5JAX1</accession>
<feature type="compositionally biased region" description="Low complexity" evidence="1">
    <location>
        <begin position="165"/>
        <end position="214"/>
    </location>
</feature>
<evidence type="ECO:0000256" key="2">
    <source>
        <dbReference type="SAM" id="Phobius"/>
    </source>
</evidence>
<dbReference type="RefSeq" id="XP_025031184.1">
    <property type="nucleotide sequence ID" value="XM_025175416.1"/>
</dbReference>
<dbReference type="Pfam" id="PF01390">
    <property type="entry name" value="SEA"/>
    <property type="match status" value="1"/>
</dbReference>
<dbReference type="PANTHER" id="PTHR37999:SF2">
    <property type="entry name" value="MUCIN-17"/>
    <property type="match status" value="1"/>
</dbReference>
<feature type="compositionally biased region" description="Low complexity" evidence="1">
    <location>
        <begin position="29"/>
        <end position="76"/>
    </location>
</feature>
<dbReference type="KEGG" id="pbi:107326503"/>
<dbReference type="AlphaFoldDB" id="A0A9F5JAX1"/>
<gene>
    <name evidence="5 6" type="primary">LOC107326503</name>
</gene>
<evidence type="ECO:0000313" key="5">
    <source>
        <dbReference type="RefSeq" id="XP_025031183.1"/>
    </source>
</evidence>
<dbReference type="Proteomes" id="UP000695026">
    <property type="component" value="Unplaced"/>
</dbReference>
<keyword evidence="4" id="KW-1185">Reference proteome</keyword>
<keyword evidence="2" id="KW-0472">Membrane</keyword>
<dbReference type="OMA" id="HEVIMEA"/>
<reference evidence="5 6" key="1">
    <citation type="submission" date="2025-04" db="UniProtKB">
        <authorList>
            <consortium name="RefSeq"/>
        </authorList>
    </citation>
    <scope>IDENTIFICATION</scope>
    <source>
        <tissue evidence="5 6">Liver</tissue>
    </source>
</reference>
<sequence length="739" mass="79665">MHAPASTTASTSALSRETSSLPTRHSSPTGASGTVGHVSSSTASASTASAEAELSPTTPSPTHTAHTHAPPHSSSTQTNSGVSEATTGVFSPSALPGATHSLRTTRTTEVSDGSIASASTTSSGVTPSPTSQSCSTVHAPTSTTASTSALSRKTSSLPTRHSSPTGASGTVGHVSSSTASASTASVEAELSPTTPSPTRTAHTHAPPPFTTASSVGTSSPVLQTNSTLTHVTGTTPSTSTLGRSSSIGSTLSSRPIPGDPTNPITSKRTTTFTRTTTTSQNTSKSSSSKTTTGKSTIRSTTGELCYNGGTYDGIKCICNEDLFYGPKCEFPVQECLNGGTYDGIKCICNEDLFYGPKCEFPVQECLNGGTYDGIKCICNEDLFYGPKCEFPVQECLNGGTYDGIKCICNEDLFYGPKCEFPVDEIPVKDLSVTIIVETQVRVTNREYNESLEDLSSAYSLEIQDQFRKQMKIIYRAVPGYQGVEILQMRNGSVIVMHKVISQVPVQNNLQMIQKQMENITVSVNNSLKDTHSEGDCSRLSEPELCFVPLPNSILDTTVLYSPEDICKNSSDPRYADYYYPQIIEGSLRCISRCVKGTQGSMNCFNGVCRIFEIGPQCSCNDLDMFWYLDSYCQLRIQKSTVGLSLALAVLFVGSIILTMFLIRAKWKKSRNRWFDDFEIWYRQDTEEEWIPSAGLTIMNEPAVSSWNEHLNQNKTFNPCLNSVDTSVQLYFQKPTIEID</sequence>
<feature type="compositionally biased region" description="Polar residues" evidence="1">
    <location>
        <begin position="101"/>
        <end position="110"/>
    </location>
</feature>